<evidence type="ECO:0000313" key="1">
    <source>
        <dbReference type="EMBL" id="MFD1932945.1"/>
    </source>
</evidence>
<keyword evidence="2" id="KW-1185">Reference proteome</keyword>
<dbReference type="Pfam" id="PF14224">
    <property type="entry name" value="DUF4331"/>
    <property type="match status" value="2"/>
</dbReference>
<proteinExistence type="predicted"/>
<accession>A0ABW4STM7</accession>
<reference evidence="2" key="1">
    <citation type="journal article" date="2019" name="Int. J. Syst. Evol. Microbiol.">
        <title>The Global Catalogue of Microorganisms (GCM) 10K type strain sequencing project: providing services to taxonomists for standard genome sequencing and annotation.</title>
        <authorList>
            <consortium name="The Broad Institute Genomics Platform"/>
            <consortium name="The Broad Institute Genome Sequencing Center for Infectious Disease"/>
            <person name="Wu L."/>
            <person name="Ma J."/>
        </authorList>
    </citation>
    <scope>NUCLEOTIDE SEQUENCE [LARGE SCALE GENOMIC DNA]</scope>
    <source>
        <strain evidence="2">ICMP 6774ER</strain>
    </source>
</reference>
<comment type="caution">
    <text evidence="1">The sequence shown here is derived from an EMBL/GenBank/DDBJ whole genome shotgun (WGS) entry which is preliminary data.</text>
</comment>
<dbReference type="InterPro" id="IPR025566">
    <property type="entry name" value="DUF4331"/>
</dbReference>
<dbReference type="Proteomes" id="UP001597368">
    <property type="component" value="Unassembled WGS sequence"/>
</dbReference>
<organism evidence="1 2">
    <name type="scientific">Nonomuraea mangrovi</name>
    <dbReference type="NCBI Taxonomy" id="2316207"/>
    <lineage>
        <taxon>Bacteria</taxon>
        <taxon>Bacillati</taxon>
        <taxon>Actinomycetota</taxon>
        <taxon>Actinomycetes</taxon>
        <taxon>Streptosporangiales</taxon>
        <taxon>Streptosporangiaceae</taxon>
        <taxon>Nonomuraea</taxon>
    </lineage>
</organism>
<evidence type="ECO:0000313" key="2">
    <source>
        <dbReference type="Proteomes" id="UP001597368"/>
    </source>
</evidence>
<sequence>MSHHLSGPNLRPPSGDARLDLTDVFAFESPTTPQSTVLIMNVNSFAFDPTHGPHPHPEAVYRLNIDNDGDARADVAFSFVFSAPRDGRQTVTVFHGTDDEARSWEAAGEEVLTDVPVSFGPEPEIAETGWLRFSAGLRSDPFFADLDGIGKGFEWTGIDTMADKNVIGIVLEVPDWVLGSAPRIGVWARVCLREGDGLVSVDRGAHPSLTAYFNAEDAKDAYNRGEPADDVATYLDSWVAALRHSGDYDAEAARDRLAAVLPDILRFDRSEPAAYPNGRRLDDDVTDVRIGMVTNGRVPDDGIGPHADLLPSFPYLGSPHPTT</sequence>
<protein>
    <submittedName>
        <fullName evidence="1">DUF4331 family protein</fullName>
    </submittedName>
</protein>
<dbReference type="RefSeq" id="WP_379572984.1">
    <property type="nucleotide sequence ID" value="NZ_JBHUFV010000022.1"/>
</dbReference>
<gene>
    <name evidence="1" type="ORF">ACFSKW_15825</name>
</gene>
<name>A0ABW4STM7_9ACTN</name>
<dbReference type="EMBL" id="JBHUFV010000022">
    <property type="protein sequence ID" value="MFD1932945.1"/>
    <property type="molecule type" value="Genomic_DNA"/>
</dbReference>